<evidence type="ECO:0000256" key="5">
    <source>
        <dbReference type="ARBA" id="ARBA00022741"/>
    </source>
</evidence>
<evidence type="ECO:0000259" key="9">
    <source>
        <dbReference type="PROSITE" id="PS51285"/>
    </source>
</evidence>
<dbReference type="InterPro" id="IPR036871">
    <property type="entry name" value="PX_dom_sf"/>
</dbReference>
<sequence length="582" mass="64039">ILNAAVSVSEFVQSLRPGRTGRHLRLQVGVQAAKQLAQHRVRLPVELVDSGRVVGQGVDSGVLHVAKVLRSADVLTAEAAAREATVLRMPPTKPAAATAAANRPRGWGQSWLSYLPSRAHLQCLQLDALAQPSPLVQAGVAVGKTKTDNTISRLEVMKEVRRLLPDVVHVVELHGESMAGAADKADDAGGQRHPAAWRRRLLAAAASRSASTLARRALANSAASSKLISRCTSIPILTHKQRLKSDCLVPTATRAWTKNSQPRSPRTLMKPCWLHSDSSVATVWCSACNCSMSLSSWFRLLSQASKSASSSLRRKVYKICVTSGGQSWFILRRYKEFNNLYDRLKKQFPEAGLKLPGKRFFGNMDPEFIRQRQEGLDNMVQVLMTHPKISELPEVIQFLGFDINKSRLELPDDAKKDTASSGSDEPPIAAAAAAEGGTGSGAKEEEALDLGAKENRKDLKPENILLDSEPPFYSRETSEMYNNILHKPLRLKPSASLAAQDILVKLLQKNKQLRLGSISDFQEVRKQTFFISVDWRLLDQRRIEPPFKPKSVGKSVKVSASVQEADHDFMGFSYVPPTLDDL</sequence>
<dbReference type="PROSITE" id="PS51285">
    <property type="entry name" value="AGC_KINASE_CTER"/>
    <property type="match status" value="1"/>
</dbReference>
<feature type="domain" description="AGC-kinase C-terminal" evidence="9">
    <location>
        <begin position="531"/>
        <end position="582"/>
    </location>
</feature>
<dbReference type="Proteomes" id="UP000095280">
    <property type="component" value="Unplaced"/>
</dbReference>
<dbReference type="GO" id="GO:0005737">
    <property type="term" value="C:cytoplasm"/>
    <property type="evidence" value="ECO:0007669"/>
    <property type="project" value="UniProtKB-SubCell"/>
</dbReference>
<evidence type="ECO:0000256" key="4">
    <source>
        <dbReference type="ARBA" id="ARBA00022679"/>
    </source>
</evidence>
<dbReference type="PANTHER" id="PTHR22999">
    <property type="entry name" value="PX SERINE/THREONINE KINASE PXK"/>
    <property type="match status" value="1"/>
</dbReference>
<keyword evidence="3" id="KW-0723">Serine/threonine-protein kinase</keyword>
<name>A0A1I8IVS0_9PLAT</name>
<dbReference type="GO" id="GO:0035091">
    <property type="term" value="F:phosphatidylinositol binding"/>
    <property type="evidence" value="ECO:0007669"/>
    <property type="project" value="InterPro"/>
</dbReference>
<evidence type="ECO:0000313" key="11">
    <source>
        <dbReference type="WBParaSite" id="maker-uti_cns_0017397-snap-gene-0.2-mRNA-1"/>
    </source>
</evidence>
<keyword evidence="10" id="KW-1185">Reference proteome</keyword>
<dbReference type="SUPFAM" id="SSF64268">
    <property type="entry name" value="PX domain"/>
    <property type="match status" value="1"/>
</dbReference>
<keyword evidence="6" id="KW-0418">Kinase</keyword>
<feature type="domain" description="PX" evidence="8">
    <location>
        <begin position="295"/>
        <end position="406"/>
    </location>
</feature>
<organism evidence="10 11">
    <name type="scientific">Macrostomum lignano</name>
    <dbReference type="NCBI Taxonomy" id="282301"/>
    <lineage>
        <taxon>Eukaryota</taxon>
        <taxon>Metazoa</taxon>
        <taxon>Spiralia</taxon>
        <taxon>Lophotrochozoa</taxon>
        <taxon>Platyhelminthes</taxon>
        <taxon>Rhabditophora</taxon>
        <taxon>Macrostomorpha</taxon>
        <taxon>Macrostomida</taxon>
        <taxon>Macrostomidae</taxon>
        <taxon>Macrostomum</taxon>
    </lineage>
</organism>
<dbReference type="InterPro" id="IPR051837">
    <property type="entry name" value="SortingNexin/PXDomain-PKLike"/>
</dbReference>
<dbReference type="InterPro" id="IPR011009">
    <property type="entry name" value="Kinase-like_dom_sf"/>
</dbReference>
<dbReference type="InterPro" id="IPR000961">
    <property type="entry name" value="AGC-kinase_C"/>
</dbReference>
<keyword evidence="2" id="KW-0963">Cytoplasm</keyword>
<dbReference type="PANTHER" id="PTHR22999:SF23">
    <property type="entry name" value="SORTING NEXIN-16"/>
    <property type="match status" value="1"/>
</dbReference>
<dbReference type="Gene3D" id="3.30.1520.10">
    <property type="entry name" value="Phox-like domain"/>
    <property type="match status" value="1"/>
</dbReference>
<keyword evidence="4" id="KW-0808">Transferase</keyword>
<evidence type="ECO:0000313" key="10">
    <source>
        <dbReference type="Proteomes" id="UP000095280"/>
    </source>
</evidence>
<dbReference type="GO" id="GO:0004674">
    <property type="term" value="F:protein serine/threonine kinase activity"/>
    <property type="evidence" value="ECO:0007669"/>
    <property type="project" value="UniProtKB-KW"/>
</dbReference>
<keyword evidence="5" id="KW-0547">Nucleotide-binding</keyword>
<reference evidence="11" key="1">
    <citation type="submission" date="2016-11" db="UniProtKB">
        <authorList>
            <consortium name="WormBaseParasite"/>
        </authorList>
    </citation>
    <scope>IDENTIFICATION</scope>
</reference>
<dbReference type="Gene3D" id="1.10.510.10">
    <property type="entry name" value="Transferase(Phosphotransferase) domain 1"/>
    <property type="match status" value="1"/>
</dbReference>
<dbReference type="Pfam" id="PF00787">
    <property type="entry name" value="PX"/>
    <property type="match status" value="1"/>
</dbReference>
<dbReference type="GO" id="GO:0005524">
    <property type="term" value="F:ATP binding"/>
    <property type="evidence" value="ECO:0007669"/>
    <property type="project" value="UniProtKB-KW"/>
</dbReference>
<evidence type="ECO:0000256" key="3">
    <source>
        <dbReference type="ARBA" id="ARBA00022527"/>
    </source>
</evidence>
<proteinExistence type="predicted"/>
<keyword evidence="7" id="KW-0067">ATP-binding</keyword>
<comment type="subcellular location">
    <subcellularLocation>
        <location evidence="1">Cytoplasm</location>
    </subcellularLocation>
</comment>
<dbReference type="SUPFAM" id="SSF56112">
    <property type="entry name" value="Protein kinase-like (PK-like)"/>
    <property type="match status" value="1"/>
</dbReference>
<evidence type="ECO:0000259" key="8">
    <source>
        <dbReference type="PROSITE" id="PS50195"/>
    </source>
</evidence>
<evidence type="ECO:0000256" key="6">
    <source>
        <dbReference type="ARBA" id="ARBA00022777"/>
    </source>
</evidence>
<dbReference type="AlphaFoldDB" id="A0A1I8IVS0"/>
<dbReference type="SMART" id="SM00312">
    <property type="entry name" value="PX"/>
    <property type="match status" value="1"/>
</dbReference>
<protein>
    <submittedName>
        <fullName evidence="11">PX domain-containing protein</fullName>
    </submittedName>
</protein>
<dbReference type="WBParaSite" id="maker-uti_cns_0017397-snap-gene-0.2-mRNA-1">
    <property type="protein sequence ID" value="maker-uti_cns_0017397-snap-gene-0.2-mRNA-1"/>
    <property type="gene ID" value="maker-uti_cns_0017397-snap-gene-0.2"/>
</dbReference>
<accession>A0A1I8IVS0</accession>
<evidence type="ECO:0000256" key="2">
    <source>
        <dbReference type="ARBA" id="ARBA00022490"/>
    </source>
</evidence>
<evidence type="ECO:0000256" key="1">
    <source>
        <dbReference type="ARBA" id="ARBA00004496"/>
    </source>
</evidence>
<dbReference type="InterPro" id="IPR001683">
    <property type="entry name" value="PX_dom"/>
</dbReference>
<evidence type="ECO:0000256" key="7">
    <source>
        <dbReference type="ARBA" id="ARBA00022840"/>
    </source>
</evidence>
<dbReference type="PROSITE" id="PS50195">
    <property type="entry name" value="PX"/>
    <property type="match status" value="1"/>
</dbReference>